<dbReference type="Gene3D" id="3.40.50.1820">
    <property type="entry name" value="alpha/beta hydrolase"/>
    <property type="match status" value="1"/>
</dbReference>
<feature type="domain" description="Alpha/beta hydrolase fold-3" evidence="2">
    <location>
        <begin position="84"/>
        <end position="292"/>
    </location>
</feature>
<sequence length="321" mass="35764">MSSRKSRSRHLIDPQLLPLLDIFPTVTITKENLAERRSRRLPYADVDSGTVVLHKKFVQEKKDKPPIELYVYSPVNAGQSLPTIFHIHGGGFVAGSAAQLETLHRKLVETLNCILISVEYRLAPETIFPGAIEDCFSGLCWVFNNANEIGVDKSRIGLLGESAGGGLAAALALMIRDQTAFNLSFQHLIYPALDDRTCLRDDLNPFVGEFLWHKPNNYFAWKALLGTEPGQANISCYAAPARATNLEGLPPTFLSVGALDLFVEENLEYGRRLMHAGVPVEMHVWPGAIHGFDLMREAHIAEKANRVSQNALHRFLWPRDD</sequence>
<dbReference type="PANTHER" id="PTHR48081">
    <property type="entry name" value="AB HYDROLASE SUPERFAMILY PROTEIN C4A8.06C"/>
    <property type="match status" value="1"/>
</dbReference>
<dbReference type="Pfam" id="PF07859">
    <property type="entry name" value="Abhydrolase_3"/>
    <property type="match status" value="1"/>
</dbReference>
<name>A0ABV3YZG8_9PROT</name>
<evidence type="ECO:0000256" key="1">
    <source>
        <dbReference type="ARBA" id="ARBA00022801"/>
    </source>
</evidence>
<dbReference type="RefSeq" id="WP_369311493.1">
    <property type="nucleotide sequence ID" value="NZ_JBEHZE010000001.1"/>
</dbReference>
<evidence type="ECO:0000259" key="2">
    <source>
        <dbReference type="Pfam" id="PF07859"/>
    </source>
</evidence>
<comment type="caution">
    <text evidence="3">The sequence shown here is derived from an EMBL/GenBank/DDBJ whole genome shotgun (WGS) entry which is preliminary data.</text>
</comment>
<dbReference type="InterPro" id="IPR013094">
    <property type="entry name" value="AB_hydrolase_3"/>
</dbReference>
<evidence type="ECO:0000313" key="3">
    <source>
        <dbReference type="EMBL" id="MEX6631920.1"/>
    </source>
</evidence>
<dbReference type="SUPFAM" id="SSF53474">
    <property type="entry name" value="alpha/beta-Hydrolases"/>
    <property type="match status" value="1"/>
</dbReference>
<dbReference type="GO" id="GO:0016787">
    <property type="term" value="F:hydrolase activity"/>
    <property type="evidence" value="ECO:0007669"/>
    <property type="project" value="UniProtKB-KW"/>
</dbReference>
<proteinExistence type="predicted"/>
<evidence type="ECO:0000313" key="4">
    <source>
        <dbReference type="Proteomes" id="UP001560685"/>
    </source>
</evidence>
<reference evidence="3 4" key="1">
    <citation type="submission" date="2024-05" db="EMBL/GenBank/DDBJ databases">
        <title>Three bacterial strains, DH-69, EH-24, and ECK-19 isolated from coastal sediments.</title>
        <authorList>
            <person name="Ye Y.-Q."/>
            <person name="Du Z.-J."/>
        </authorList>
    </citation>
    <scope>NUCLEOTIDE SEQUENCE [LARGE SCALE GENOMIC DNA]</scope>
    <source>
        <strain evidence="3 4">ECK-19</strain>
    </source>
</reference>
<dbReference type="InterPro" id="IPR050300">
    <property type="entry name" value="GDXG_lipolytic_enzyme"/>
</dbReference>
<organism evidence="3 4">
    <name type="scientific">Hyphococcus lacteus</name>
    <dbReference type="NCBI Taxonomy" id="3143536"/>
    <lineage>
        <taxon>Bacteria</taxon>
        <taxon>Pseudomonadati</taxon>
        <taxon>Pseudomonadota</taxon>
        <taxon>Alphaproteobacteria</taxon>
        <taxon>Parvularculales</taxon>
        <taxon>Parvularculaceae</taxon>
        <taxon>Hyphococcus</taxon>
    </lineage>
</organism>
<protein>
    <submittedName>
        <fullName evidence="3">Alpha/beta hydrolase</fullName>
    </submittedName>
</protein>
<accession>A0ABV3YZG8</accession>
<keyword evidence="1 3" id="KW-0378">Hydrolase</keyword>
<dbReference type="InterPro" id="IPR029058">
    <property type="entry name" value="AB_hydrolase_fold"/>
</dbReference>
<keyword evidence="4" id="KW-1185">Reference proteome</keyword>
<dbReference type="PANTHER" id="PTHR48081:SF8">
    <property type="entry name" value="ALPHA_BETA HYDROLASE FOLD-3 DOMAIN-CONTAINING PROTEIN-RELATED"/>
    <property type="match status" value="1"/>
</dbReference>
<dbReference type="EMBL" id="JBEHZE010000001">
    <property type="protein sequence ID" value="MEX6631920.1"/>
    <property type="molecule type" value="Genomic_DNA"/>
</dbReference>
<dbReference type="Proteomes" id="UP001560685">
    <property type="component" value="Unassembled WGS sequence"/>
</dbReference>
<gene>
    <name evidence="3" type="ORF">ABFZ84_00005</name>
</gene>